<evidence type="ECO:0000256" key="1">
    <source>
        <dbReference type="SAM" id="MobiDB-lite"/>
    </source>
</evidence>
<evidence type="ECO:0000313" key="2">
    <source>
        <dbReference type="EMBL" id="SDP12869.1"/>
    </source>
</evidence>
<proteinExistence type="predicted"/>
<feature type="compositionally biased region" description="Polar residues" evidence="1">
    <location>
        <begin position="127"/>
        <end position="140"/>
    </location>
</feature>
<name>A0A1H0Q8A7_9ACTN</name>
<feature type="compositionally biased region" description="Polar residues" evidence="1">
    <location>
        <begin position="168"/>
        <end position="178"/>
    </location>
</feature>
<dbReference type="Proteomes" id="UP000199497">
    <property type="component" value="Unassembled WGS sequence"/>
</dbReference>
<feature type="region of interest" description="Disordered" evidence="1">
    <location>
        <begin position="168"/>
        <end position="226"/>
    </location>
</feature>
<dbReference type="AlphaFoldDB" id="A0A1H0Q8A7"/>
<dbReference type="STRING" id="405564.SAMN04487905_102101"/>
<protein>
    <submittedName>
        <fullName evidence="2">Uncharacterized protein</fullName>
    </submittedName>
</protein>
<reference evidence="3" key="1">
    <citation type="submission" date="2016-10" db="EMBL/GenBank/DDBJ databases">
        <authorList>
            <person name="Varghese N."/>
            <person name="Submissions S."/>
        </authorList>
    </citation>
    <scope>NUCLEOTIDE SEQUENCE [LARGE SCALE GENOMIC DNA]</scope>
    <source>
        <strain evidence="3">DSM 46732</strain>
    </source>
</reference>
<gene>
    <name evidence="2" type="ORF">SAMN04487905_102101</name>
</gene>
<sequence>MSRSRRAMRAVMECRWGQRRNSGWSEELCRRAACLDGTVAAHVGYGWAGSPAPEGSERGCHGYWPPTPPPTGGCRPVPWRCGSCCRVFHGRPDWGRSASLFFARTLAASTIARDQSSCPEPPSSSSTAGGSLRQISSHVQRWNHRCAPRDTHPDTGSRCRQAHSLVTTNTIAVNTDRTSAGARPPPYGSTPACGTNGSTNTHNSPPHQPTRQLIRHPRSPHPHTTN</sequence>
<accession>A0A1H0Q8A7</accession>
<organism evidence="2 3">
    <name type="scientific">Actinopolyspora xinjiangensis</name>
    <dbReference type="NCBI Taxonomy" id="405564"/>
    <lineage>
        <taxon>Bacteria</taxon>
        <taxon>Bacillati</taxon>
        <taxon>Actinomycetota</taxon>
        <taxon>Actinomycetes</taxon>
        <taxon>Actinopolysporales</taxon>
        <taxon>Actinopolysporaceae</taxon>
        <taxon>Actinopolyspora</taxon>
    </lineage>
</organism>
<feature type="region of interest" description="Disordered" evidence="1">
    <location>
        <begin position="112"/>
        <end position="140"/>
    </location>
</feature>
<feature type="compositionally biased region" description="Polar residues" evidence="1">
    <location>
        <begin position="192"/>
        <end position="211"/>
    </location>
</feature>
<evidence type="ECO:0000313" key="3">
    <source>
        <dbReference type="Proteomes" id="UP000199497"/>
    </source>
</evidence>
<feature type="compositionally biased region" description="Basic residues" evidence="1">
    <location>
        <begin position="213"/>
        <end position="226"/>
    </location>
</feature>
<keyword evidence="3" id="KW-1185">Reference proteome</keyword>
<dbReference type="EMBL" id="FNJR01000002">
    <property type="protein sequence ID" value="SDP12869.1"/>
    <property type="molecule type" value="Genomic_DNA"/>
</dbReference>